<organism evidence="7">
    <name type="scientific">Trypanosoma vivax (strain Y486)</name>
    <dbReference type="NCBI Taxonomy" id="1055687"/>
    <lineage>
        <taxon>Eukaryota</taxon>
        <taxon>Discoba</taxon>
        <taxon>Euglenozoa</taxon>
        <taxon>Kinetoplastea</taxon>
        <taxon>Metakinetoplastina</taxon>
        <taxon>Trypanosomatida</taxon>
        <taxon>Trypanosomatidae</taxon>
        <taxon>Trypanosoma</taxon>
        <taxon>Duttonella</taxon>
    </lineage>
</organism>
<sequence>MYVCVSCKVALCVYLVFRGIAIKYQIPFLLFFYVPACPPYPRRQLRFAVAVHSHLYPRASYYCCYRLETFPFTSTSRFISSNIRCLQMLGDERLPPIYTQNSSNSPIRKGNGGRLTPLSGTLPLINATRPEAARRLSFQRTQFRQGPYLRMPNETGLSATMSAPFRRLSFDSKKHAMAAASKMEVIVEKFRSQLKAYHTFQPSFVEGGIYSTLLPQTRFHGEPAAERMATLLDVATMKTVRHDAENHFMTMLERFPSIEHRFLSGTTNRESGSDATNTKETSKTVPSSLYSDKYSASMELWLRENSNASAEEIRREQRFYDTERLKSELVGRTRTLANWHAALDSLVGILDKSSLHGPLFSDESTPSKSTSLTKAAEQEQEALWKMFLAGEELEKTSEAPYTGRSNVIITDYKNSDTLHEWFEEKWRHHTHRHEEAALRIQCAYRCYRAKEVTMKRRYGREITFMELLRCEEEARHMWKNAVRLQYEEGGNADGNTDGPPRPVKNIYTQLCALVMKRRSRKEAEKQRKLELENYAAESIQRVYRGYRGRQWVKIMSNKGALMQLHLARINAAAFKLQAHWRGYISRVELCRKIAAAIKIQRLVRSFMAVRKLRNLRFMKRTNADRFTHKFAIQVVIRLLRRCVAWRREYMKDRWEQLFLIQRVGRGRVSRLHAENYLKCKRMAQLCAAIWVQRHFRGAQARALVRRQRVARAELYDEYRRLDAILVIQRAWRRAKELLRRRRREIEEALKLERMRRKLKRARALARRKEAAVKRIEEWYRVVRYVQSVRAERRKEHERLLQLDGAERIIRFYRSCKSREKRTLVNKTGLHAPNC</sequence>
<dbReference type="VEuPathDB" id="TriTrypDB:TvY486_0502030"/>
<evidence type="ECO:0000256" key="4">
    <source>
        <dbReference type="ARBA" id="ARBA00022860"/>
    </source>
</evidence>
<dbReference type="Gene3D" id="1.20.5.190">
    <property type="match status" value="1"/>
</dbReference>
<dbReference type="InterPro" id="IPR051185">
    <property type="entry name" value="ASPM"/>
</dbReference>
<dbReference type="PANTHER" id="PTHR22706">
    <property type="entry name" value="ASSEMBLY FACTOR FOR SPINDLE MICROTUBULES"/>
    <property type="match status" value="1"/>
</dbReference>
<dbReference type="EMBL" id="HE573021">
    <property type="protein sequence ID" value="CCC47997.1"/>
    <property type="molecule type" value="Genomic_DNA"/>
</dbReference>
<keyword evidence="3" id="KW-0677">Repeat</keyword>
<name>G0TVN1_TRYVY</name>
<evidence type="ECO:0008006" key="8">
    <source>
        <dbReference type="Google" id="ProtNLM"/>
    </source>
</evidence>
<dbReference type="GO" id="GO:0007051">
    <property type="term" value="P:spindle organization"/>
    <property type="evidence" value="ECO:0007669"/>
    <property type="project" value="TreeGrafter"/>
</dbReference>
<dbReference type="GO" id="GO:0005737">
    <property type="term" value="C:cytoplasm"/>
    <property type="evidence" value="ECO:0007669"/>
    <property type="project" value="UniProtKB-SubCell"/>
</dbReference>
<comment type="subcellular location">
    <subcellularLocation>
        <location evidence="1">Cytoplasm</location>
    </subcellularLocation>
</comment>
<protein>
    <recommendedName>
        <fullName evidence="8">IQ calmodulin-binding protein</fullName>
    </recommendedName>
</protein>
<evidence type="ECO:0000313" key="7">
    <source>
        <dbReference type="EMBL" id="CCC47997.1"/>
    </source>
</evidence>
<evidence type="ECO:0000256" key="6">
    <source>
        <dbReference type="SAM" id="MobiDB-lite"/>
    </source>
</evidence>
<dbReference type="PROSITE" id="PS50096">
    <property type="entry name" value="IQ"/>
    <property type="match status" value="5"/>
</dbReference>
<evidence type="ECO:0000256" key="2">
    <source>
        <dbReference type="ARBA" id="ARBA00022490"/>
    </source>
</evidence>
<feature type="region of interest" description="Disordered" evidence="6">
    <location>
        <begin position="264"/>
        <end position="286"/>
    </location>
</feature>
<evidence type="ECO:0000256" key="3">
    <source>
        <dbReference type="ARBA" id="ARBA00022737"/>
    </source>
</evidence>
<evidence type="ECO:0000256" key="1">
    <source>
        <dbReference type="ARBA" id="ARBA00004496"/>
    </source>
</evidence>
<keyword evidence="2" id="KW-0963">Cytoplasm</keyword>
<dbReference type="GO" id="GO:0000922">
    <property type="term" value="C:spindle pole"/>
    <property type="evidence" value="ECO:0007669"/>
    <property type="project" value="TreeGrafter"/>
</dbReference>
<dbReference type="GO" id="GO:0005516">
    <property type="term" value="F:calmodulin binding"/>
    <property type="evidence" value="ECO:0007669"/>
    <property type="project" value="UniProtKB-KW"/>
</dbReference>
<gene>
    <name evidence="7" type="ORF">TVY486_0502030</name>
</gene>
<feature type="coiled-coil region" evidence="5">
    <location>
        <begin position="734"/>
        <end position="771"/>
    </location>
</feature>
<dbReference type="GO" id="GO:0051295">
    <property type="term" value="P:establishment of meiotic spindle localization"/>
    <property type="evidence" value="ECO:0007669"/>
    <property type="project" value="TreeGrafter"/>
</dbReference>
<keyword evidence="5" id="KW-0175">Coiled coil</keyword>
<dbReference type="PANTHER" id="PTHR22706:SF1">
    <property type="entry name" value="ASSEMBLY FACTOR FOR SPINDLE MICROTUBULES"/>
    <property type="match status" value="1"/>
</dbReference>
<dbReference type="GO" id="GO:0000278">
    <property type="term" value="P:mitotic cell cycle"/>
    <property type="evidence" value="ECO:0007669"/>
    <property type="project" value="TreeGrafter"/>
</dbReference>
<accession>G0TVN1</accession>
<evidence type="ECO:0000256" key="5">
    <source>
        <dbReference type="SAM" id="Coils"/>
    </source>
</evidence>
<dbReference type="SMART" id="SM00015">
    <property type="entry name" value="IQ"/>
    <property type="match status" value="6"/>
</dbReference>
<dbReference type="InterPro" id="IPR000048">
    <property type="entry name" value="IQ_motif_EF-hand-BS"/>
</dbReference>
<dbReference type="Pfam" id="PF00612">
    <property type="entry name" value="IQ"/>
    <property type="match status" value="3"/>
</dbReference>
<dbReference type="AlphaFoldDB" id="G0TVN1"/>
<reference evidence="7" key="1">
    <citation type="journal article" date="2012" name="Proc. Natl. Acad. Sci. U.S.A.">
        <title>Antigenic diversity is generated by distinct evolutionary mechanisms in African trypanosome species.</title>
        <authorList>
            <person name="Jackson A.P."/>
            <person name="Berry A."/>
            <person name="Aslett M."/>
            <person name="Allison H.C."/>
            <person name="Burton P."/>
            <person name="Vavrova-Anderson J."/>
            <person name="Brown R."/>
            <person name="Browne H."/>
            <person name="Corton N."/>
            <person name="Hauser H."/>
            <person name="Gamble J."/>
            <person name="Gilderthorp R."/>
            <person name="Marcello L."/>
            <person name="McQuillan J."/>
            <person name="Otto T.D."/>
            <person name="Quail M.A."/>
            <person name="Sanders M.J."/>
            <person name="van Tonder A."/>
            <person name="Ginger M.L."/>
            <person name="Field M.C."/>
            <person name="Barry J.D."/>
            <person name="Hertz-Fowler C."/>
            <person name="Berriman M."/>
        </authorList>
    </citation>
    <scope>NUCLEOTIDE SEQUENCE</scope>
    <source>
        <strain evidence="7">Y486</strain>
    </source>
</reference>
<keyword evidence="4" id="KW-0112">Calmodulin-binding</keyword>
<proteinExistence type="predicted"/>